<keyword evidence="3" id="KW-1185">Reference proteome</keyword>
<proteinExistence type="predicted"/>
<dbReference type="OrthoDB" id="3227562at2759"/>
<sequence>MDLDDATVDPVYQYNEGIQPSTSTSEQGQEPIVKYETAAESSSPTAPDTISQRPNYREMNVKIHIRKPGKDTWQYVGRGIVTQEISGHSSRVDNSLVVRSTSTGKILTVFGEMSDVQAEKRGNFVVLGCVENGAVVSWSLNAVNNSETLKLLASIELACYHCKQAVTDPNLHGKVRRKIERVIKDDRRRRHKRRRDDDELVYAFGQQRLV</sequence>
<feature type="compositionally biased region" description="Polar residues" evidence="1">
    <location>
        <begin position="16"/>
        <end position="28"/>
    </location>
</feature>
<dbReference type="EMBL" id="KV428004">
    <property type="protein sequence ID" value="KZT44567.1"/>
    <property type="molecule type" value="Genomic_DNA"/>
</dbReference>
<evidence type="ECO:0000313" key="2">
    <source>
        <dbReference type="EMBL" id="KZT44567.1"/>
    </source>
</evidence>
<gene>
    <name evidence="2" type="ORF">SISSUDRAFT_1074177</name>
</gene>
<protein>
    <submittedName>
        <fullName evidence="2">Uncharacterized protein</fullName>
    </submittedName>
</protein>
<evidence type="ECO:0000256" key="1">
    <source>
        <dbReference type="SAM" id="MobiDB-lite"/>
    </source>
</evidence>
<feature type="region of interest" description="Disordered" evidence="1">
    <location>
        <begin position="1"/>
        <end position="30"/>
    </location>
</feature>
<name>A0A166JBI0_9AGAM</name>
<evidence type="ECO:0000313" key="3">
    <source>
        <dbReference type="Proteomes" id="UP000076798"/>
    </source>
</evidence>
<reference evidence="2 3" key="1">
    <citation type="journal article" date="2016" name="Mol. Biol. Evol.">
        <title>Comparative Genomics of Early-Diverging Mushroom-Forming Fungi Provides Insights into the Origins of Lignocellulose Decay Capabilities.</title>
        <authorList>
            <person name="Nagy L.G."/>
            <person name="Riley R."/>
            <person name="Tritt A."/>
            <person name="Adam C."/>
            <person name="Daum C."/>
            <person name="Floudas D."/>
            <person name="Sun H."/>
            <person name="Yadav J.S."/>
            <person name="Pangilinan J."/>
            <person name="Larsson K.H."/>
            <person name="Matsuura K."/>
            <person name="Barry K."/>
            <person name="Labutti K."/>
            <person name="Kuo R."/>
            <person name="Ohm R.A."/>
            <person name="Bhattacharya S.S."/>
            <person name="Shirouzu T."/>
            <person name="Yoshinaga Y."/>
            <person name="Martin F.M."/>
            <person name="Grigoriev I.V."/>
            <person name="Hibbett D.S."/>
        </authorList>
    </citation>
    <scope>NUCLEOTIDE SEQUENCE [LARGE SCALE GENOMIC DNA]</scope>
    <source>
        <strain evidence="2 3">HHB10207 ss-3</strain>
    </source>
</reference>
<dbReference type="AlphaFoldDB" id="A0A166JBI0"/>
<accession>A0A166JBI0</accession>
<dbReference type="Proteomes" id="UP000076798">
    <property type="component" value="Unassembled WGS sequence"/>
</dbReference>
<organism evidence="2 3">
    <name type="scientific">Sistotremastrum suecicum HHB10207 ss-3</name>
    <dbReference type="NCBI Taxonomy" id="1314776"/>
    <lineage>
        <taxon>Eukaryota</taxon>
        <taxon>Fungi</taxon>
        <taxon>Dikarya</taxon>
        <taxon>Basidiomycota</taxon>
        <taxon>Agaricomycotina</taxon>
        <taxon>Agaricomycetes</taxon>
        <taxon>Sistotremastrales</taxon>
        <taxon>Sistotremastraceae</taxon>
        <taxon>Sistotremastrum</taxon>
    </lineage>
</organism>